<protein>
    <submittedName>
        <fullName evidence="1">Uncharacterized protein</fullName>
    </submittedName>
</protein>
<proteinExistence type="predicted"/>
<dbReference type="EMBL" id="JBJUIK010000014">
    <property type="protein sequence ID" value="KAL3503946.1"/>
    <property type="molecule type" value="Genomic_DNA"/>
</dbReference>
<evidence type="ECO:0000313" key="1">
    <source>
        <dbReference type="EMBL" id="KAL3503946.1"/>
    </source>
</evidence>
<dbReference type="AlphaFoldDB" id="A0ABD2Y905"/>
<gene>
    <name evidence="1" type="ORF">ACH5RR_033787</name>
</gene>
<accession>A0ABD2Y905</accession>
<dbReference type="Proteomes" id="UP001630127">
    <property type="component" value="Unassembled WGS sequence"/>
</dbReference>
<keyword evidence="2" id="KW-1185">Reference proteome</keyword>
<comment type="caution">
    <text evidence="1">The sequence shown here is derived from an EMBL/GenBank/DDBJ whole genome shotgun (WGS) entry which is preliminary data.</text>
</comment>
<organism evidence="1 2">
    <name type="scientific">Cinchona calisaya</name>
    <dbReference type="NCBI Taxonomy" id="153742"/>
    <lineage>
        <taxon>Eukaryota</taxon>
        <taxon>Viridiplantae</taxon>
        <taxon>Streptophyta</taxon>
        <taxon>Embryophyta</taxon>
        <taxon>Tracheophyta</taxon>
        <taxon>Spermatophyta</taxon>
        <taxon>Magnoliopsida</taxon>
        <taxon>eudicotyledons</taxon>
        <taxon>Gunneridae</taxon>
        <taxon>Pentapetalae</taxon>
        <taxon>asterids</taxon>
        <taxon>lamiids</taxon>
        <taxon>Gentianales</taxon>
        <taxon>Rubiaceae</taxon>
        <taxon>Cinchonoideae</taxon>
        <taxon>Cinchoneae</taxon>
        <taxon>Cinchona</taxon>
    </lineage>
</organism>
<reference evidence="1 2" key="1">
    <citation type="submission" date="2024-11" db="EMBL/GenBank/DDBJ databases">
        <title>A near-complete genome assembly of Cinchona calisaya.</title>
        <authorList>
            <person name="Lian D.C."/>
            <person name="Zhao X.W."/>
            <person name="Wei L."/>
        </authorList>
    </citation>
    <scope>NUCLEOTIDE SEQUENCE [LARGE SCALE GENOMIC DNA]</scope>
    <source>
        <tissue evidence="1">Nenye</tissue>
    </source>
</reference>
<evidence type="ECO:0000313" key="2">
    <source>
        <dbReference type="Proteomes" id="UP001630127"/>
    </source>
</evidence>
<sequence length="105" mass="12065">MYAQKIHSQIIWFQRKCTGRSVFMRSIQKVTRLVHIPAHRAGISMHMHPSIKRVLTLHFHSSPHNSSSSFFPFPTLVPSISSKLFPQLNHFSSHQIHLLLSGLTL</sequence>
<name>A0ABD2Y905_9GENT</name>